<organism evidence="8 9">
    <name type="scientific">Imperialibacter roseus</name>
    <dbReference type="NCBI Taxonomy" id="1324217"/>
    <lineage>
        <taxon>Bacteria</taxon>
        <taxon>Pseudomonadati</taxon>
        <taxon>Bacteroidota</taxon>
        <taxon>Cytophagia</taxon>
        <taxon>Cytophagales</taxon>
        <taxon>Flammeovirgaceae</taxon>
        <taxon>Imperialibacter</taxon>
    </lineage>
</organism>
<dbReference type="NCBIfam" id="TIGR01470">
    <property type="entry name" value="cysG_Nterm"/>
    <property type="match status" value="1"/>
</dbReference>
<dbReference type="RefSeq" id="WP_317488419.1">
    <property type="nucleotide sequence ID" value="NZ_CP136051.1"/>
</dbReference>
<evidence type="ECO:0000259" key="7">
    <source>
        <dbReference type="Pfam" id="PF14824"/>
    </source>
</evidence>
<dbReference type="InterPro" id="IPR028161">
    <property type="entry name" value="Met8-like"/>
</dbReference>
<evidence type="ECO:0000256" key="6">
    <source>
        <dbReference type="ARBA" id="ARBA00047561"/>
    </source>
</evidence>
<dbReference type="SUPFAM" id="SSF51735">
    <property type="entry name" value="NAD(P)-binding Rossmann-fold domains"/>
    <property type="match status" value="1"/>
</dbReference>
<dbReference type="InterPro" id="IPR042518">
    <property type="entry name" value="SirC_C"/>
</dbReference>
<reference evidence="8 9" key="1">
    <citation type="journal article" date="2023" name="Microbiol. Resour. Announc.">
        <title>Complete Genome Sequence of Imperialibacter roseus strain P4T.</title>
        <authorList>
            <person name="Tizabi D.R."/>
            <person name="Bachvaroff T."/>
            <person name="Hill R.T."/>
        </authorList>
    </citation>
    <scope>NUCLEOTIDE SEQUENCE [LARGE SCALE GENOMIC DNA]</scope>
    <source>
        <strain evidence="8 9">P4T</strain>
    </source>
</reference>
<evidence type="ECO:0000256" key="1">
    <source>
        <dbReference type="ARBA" id="ARBA00005010"/>
    </source>
</evidence>
<dbReference type="EMBL" id="CP136051">
    <property type="protein sequence ID" value="WOK05661.1"/>
    <property type="molecule type" value="Genomic_DNA"/>
</dbReference>
<proteinExistence type="predicted"/>
<dbReference type="InterPro" id="IPR006367">
    <property type="entry name" value="Sirohaem_synthase_N"/>
</dbReference>
<dbReference type="Proteomes" id="UP001302349">
    <property type="component" value="Chromosome"/>
</dbReference>
<dbReference type="Gene3D" id="3.40.50.720">
    <property type="entry name" value="NAD(P)-binding Rossmann-like Domain"/>
    <property type="match status" value="1"/>
</dbReference>
<feature type="domain" description="Siroheme synthase central" evidence="7">
    <location>
        <begin position="126"/>
        <end position="151"/>
    </location>
</feature>
<comment type="pathway">
    <text evidence="1">Porphyrin-containing compound metabolism; siroheme biosynthesis; sirohydrochlorin from precorrin-2: step 1/1.</text>
</comment>
<name>A0ABZ0IPL3_9BACT</name>
<evidence type="ECO:0000313" key="9">
    <source>
        <dbReference type="Proteomes" id="UP001302349"/>
    </source>
</evidence>
<keyword evidence="3" id="KW-0560">Oxidoreductase</keyword>
<protein>
    <recommendedName>
        <fullName evidence="2">precorrin-2 dehydrogenase</fullName>
        <ecNumber evidence="2">1.3.1.76</ecNumber>
    </recommendedName>
</protein>
<dbReference type="PANTHER" id="PTHR35330:SF1">
    <property type="entry name" value="SIROHEME BIOSYNTHESIS PROTEIN MET8"/>
    <property type="match status" value="1"/>
</dbReference>
<sequence length="197" mass="22149">MSQNTLFPVFLKLENFNTLLVGGGNVGLEKLTALLVNNPLANVMVVADRYLEETEKLAKSSPNVVLTYRKFEFDDLNNKQLVILATDNFELHKEIKLKTTELGILTNVADTPALCDFYLGSIVRKGDLKIAISTNGKSPTLAKRMRQYLEEAIPDSMQSLLDNMKTFRDKLKGDFSTKLEVLNDLTSSMIEKEKKDN</sequence>
<evidence type="ECO:0000256" key="3">
    <source>
        <dbReference type="ARBA" id="ARBA00023002"/>
    </source>
</evidence>
<evidence type="ECO:0000256" key="2">
    <source>
        <dbReference type="ARBA" id="ARBA00012400"/>
    </source>
</evidence>
<evidence type="ECO:0000256" key="4">
    <source>
        <dbReference type="ARBA" id="ARBA00023027"/>
    </source>
</evidence>
<dbReference type="Gene3D" id="1.10.8.610">
    <property type="entry name" value="SirC, precorrin-2 dehydrogenase, C-terminal helical domain-like"/>
    <property type="match status" value="1"/>
</dbReference>
<dbReference type="Pfam" id="PF13241">
    <property type="entry name" value="NAD_binding_7"/>
    <property type="match status" value="1"/>
</dbReference>
<keyword evidence="9" id="KW-1185">Reference proteome</keyword>
<dbReference type="Pfam" id="PF14824">
    <property type="entry name" value="Sirohm_synth_M"/>
    <property type="match status" value="1"/>
</dbReference>
<accession>A0ABZ0IPL3</accession>
<dbReference type="PANTHER" id="PTHR35330">
    <property type="entry name" value="SIROHEME BIOSYNTHESIS PROTEIN MET8"/>
    <property type="match status" value="1"/>
</dbReference>
<evidence type="ECO:0000313" key="8">
    <source>
        <dbReference type="EMBL" id="WOK05661.1"/>
    </source>
</evidence>
<keyword evidence="4" id="KW-0520">NAD</keyword>
<comment type="catalytic activity">
    <reaction evidence="6">
        <text>precorrin-2 + NAD(+) = sirohydrochlorin + NADH + 2 H(+)</text>
        <dbReference type="Rhea" id="RHEA:15613"/>
        <dbReference type="ChEBI" id="CHEBI:15378"/>
        <dbReference type="ChEBI" id="CHEBI:57540"/>
        <dbReference type="ChEBI" id="CHEBI:57945"/>
        <dbReference type="ChEBI" id="CHEBI:58351"/>
        <dbReference type="ChEBI" id="CHEBI:58827"/>
        <dbReference type="EC" id="1.3.1.76"/>
    </reaction>
</comment>
<dbReference type="EC" id="1.3.1.76" evidence="2"/>
<dbReference type="SUPFAM" id="SSF75615">
    <property type="entry name" value="Siroheme synthase middle domains-like"/>
    <property type="match status" value="1"/>
</dbReference>
<gene>
    <name evidence="8" type="ORF">RT717_21530</name>
</gene>
<dbReference type="InterPro" id="IPR028281">
    <property type="entry name" value="Sirohaem_synthase_central"/>
</dbReference>
<dbReference type="InterPro" id="IPR036291">
    <property type="entry name" value="NAD(P)-bd_dom_sf"/>
</dbReference>
<keyword evidence="5" id="KW-0627">Porphyrin biosynthesis</keyword>
<evidence type="ECO:0000256" key="5">
    <source>
        <dbReference type="ARBA" id="ARBA00023244"/>
    </source>
</evidence>